<evidence type="ECO:0000313" key="2">
    <source>
        <dbReference type="EMBL" id="QBB71690.1"/>
    </source>
</evidence>
<name>A0A411HMI4_9GAMM</name>
<organism evidence="2 3">
    <name type="scientific">Pseudolysobacter antarcticus</name>
    <dbReference type="NCBI Taxonomy" id="2511995"/>
    <lineage>
        <taxon>Bacteria</taxon>
        <taxon>Pseudomonadati</taxon>
        <taxon>Pseudomonadota</taxon>
        <taxon>Gammaproteobacteria</taxon>
        <taxon>Lysobacterales</taxon>
        <taxon>Rhodanobacteraceae</taxon>
        <taxon>Pseudolysobacter</taxon>
    </lineage>
</organism>
<dbReference type="Proteomes" id="UP000291562">
    <property type="component" value="Chromosome"/>
</dbReference>
<feature type="chain" id="PRO_5019420571" evidence="1">
    <location>
        <begin position="21"/>
        <end position="174"/>
    </location>
</feature>
<dbReference type="OrthoDB" id="6022222at2"/>
<keyword evidence="1" id="KW-0732">Signal</keyword>
<accession>A0A411HMI4</accession>
<proteinExistence type="predicted"/>
<sequence length="174" mass="18407">MKHSIRILILTLCTALSVSACNGDEDAAKKAAAAKAAAQPTAPVAMPTDAKNVDAWKAYLKDVVIHNMDGVQTRSPYMYFVPSGDDADVKSARDNQLDNVKNVVARGVLPGNMMAFGGPDSKATSDLVLAAFQSAKAGSMKNVRFLFIGTADDSARVKAVVDPTGVDFRSVEMK</sequence>
<dbReference type="KEGG" id="xbc:ELE36_15730"/>
<protein>
    <submittedName>
        <fullName evidence="2">Uncharacterized protein</fullName>
    </submittedName>
</protein>
<dbReference type="EMBL" id="CP035704">
    <property type="protein sequence ID" value="QBB71690.1"/>
    <property type="molecule type" value="Genomic_DNA"/>
</dbReference>
<dbReference type="RefSeq" id="WP_129834939.1">
    <property type="nucleotide sequence ID" value="NZ_CP035704.1"/>
</dbReference>
<dbReference type="AlphaFoldDB" id="A0A411HMI4"/>
<keyword evidence="3" id="KW-1185">Reference proteome</keyword>
<gene>
    <name evidence="2" type="ORF">ELE36_15730</name>
</gene>
<evidence type="ECO:0000313" key="3">
    <source>
        <dbReference type="Proteomes" id="UP000291562"/>
    </source>
</evidence>
<feature type="signal peptide" evidence="1">
    <location>
        <begin position="1"/>
        <end position="20"/>
    </location>
</feature>
<evidence type="ECO:0000256" key="1">
    <source>
        <dbReference type="SAM" id="SignalP"/>
    </source>
</evidence>
<dbReference type="PROSITE" id="PS51257">
    <property type="entry name" value="PROKAR_LIPOPROTEIN"/>
    <property type="match status" value="1"/>
</dbReference>
<reference evidence="2 3" key="1">
    <citation type="submission" date="2019-01" db="EMBL/GenBank/DDBJ databases">
        <title>Pseudolysobacter antarctica gen. nov., sp. nov., isolated from Fildes Peninsula, Antarctica.</title>
        <authorList>
            <person name="Wei Z."/>
            <person name="Peng F."/>
        </authorList>
    </citation>
    <scope>NUCLEOTIDE SEQUENCE [LARGE SCALE GENOMIC DNA]</scope>
    <source>
        <strain evidence="2 3">AQ6-296</strain>
    </source>
</reference>